<dbReference type="InterPro" id="IPR010982">
    <property type="entry name" value="Lambda_DNA-bd_dom_sf"/>
</dbReference>
<evidence type="ECO:0000313" key="6">
    <source>
        <dbReference type="EMBL" id="CAB4848186.1"/>
    </source>
</evidence>
<dbReference type="SMART" id="SM00530">
    <property type="entry name" value="HTH_XRE"/>
    <property type="match status" value="1"/>
</dbReference>
<evidence type="ECO:0000313" key="3">
    <source>
        <dbReference type="EMBL" id="CAB4610094.1"/>
    </source>
</evidence>
<dbReference type="CDD" id="cd00093">
    <property type="entry name" value="HTH_XRE"/>
    <property type="match status" value="1"/>
</dbReference>
<evidence type="ECO:0000313" key="4">
    <source>
        <dbReference type="EMBL" id="CAB4652184.1"/>
    </source>
</evidence>
<protein>
    <submittedName>
        <fullName evidence="5">Unannotated protein</fullName>
    </submittedName>
</protein>
<dbReference type="EMBL" id="CAFBJG010000017">
    <property type="protein sequence ID" value="CAB4848186.1"/>
    <property type="molecule type" value="Genomic_DNA"/>
</dbReference>
<dbReference type="EMBL" id="CAFBSA010000004">
    <property type="protein sequence ID" value="CAB5140971.1"/>
    <property type="molecule type" value="Genomic_DNA"/>
</dbReference>
<keyword evidence="1" id="KW-1133">Transmembrane helix</keyword>
<dbReference type="InterPro" id="IPR050400">
    <property type="entry name" value="Bact_Cytoskel_RodZ"/>
</dbReference>
<dbReference type="EMBL" id="CAFBOH010000005">
    <property type="protein sequence ID" value="CAB4971118.1"/>
    <property type="molecule type" value="Genomic_DNA"/>
</dbReference>
<dbReference type="GO" id="GO:0003677">
    <property type="term" value="F:DNA binding"/>
    <property type="evidence" value="ECO:0007669"/>
    <property type="project" value="InterPro"/>
</dbReference>
<dbReference type="AlphaFoldDB" id="A0A6J6PJW3"/>
<evidence type="ECO:0000313" key="8">
    <source>
        <dbReference type="EMBL" id="CAB5140971.1"/>
    </source>
</evidence>
<evidence type="ECO:0000259" key="2">
    <source>
        <dbReference type="SMART" id="SM00530"/>
    </source>
</evidence>
<accession>A0A6J6PJW3</accession>
<dbReference type="InterPro" id="IPR025194">
    <property type="entry name" value="RodZ-like_C"/>
</dbReference>
<dbReference type="Pfam" id="PF13413">
    <property type="entry name" value="HTH_25"/>
    <property type="match status" value="1"/>
</dbReference>
<dbReference type="EMBL" id="CAEZWN010000026">
    <property type="protein sequence ID" value="CAB4652184.1"/>
    <property type="molecule type" value="Genomic_DNA"/>
</dbReference>
<reference evidence="5" key="1">
    <citation type="submission" date="2020-05" db="EMBL/GenBank/DDBJ databases">
        <authorList>
            <person name="Chiriac C."/>
            <person name="Salcher M."/>
            <person name="Ghai R."/>
            <person name="Kavagutti S V."/>
        </authorList>
    </citation>
    <scope>NUCLEOTIDE SEQUENCE</scope>
</reference>
<feature type="domain" description="HTH cro/C1-type" evidence="2">
    <location>
        <begin position="6"/>
        <end position="67"/>
    </location>
</feature>
<evidence type="ECO:0000313" key="5">
    <source>
        <dbReference type="EMBL" id="CAB4697143.1"/>
    </source>
</evidence>
<feature type="transmembrane region" description="Helical" evidence="1">
    <location>
        <begin position="103"/>
        <end position="124"/>
    </location>
</feature>
<dbReference type="InterPro" id="IPR001387">
    <property type="entry name" value="Cro/C1-type_HTH"/>
</dbReference>
<proteinExistence type="predicted"/>
<dbReference type="Pfam" id="PF13464">
    <property type="entry name" value="RodZ_C"/>
    <property type="match status" value="1"/>
</dbReference>
<keyword evidence="1" id="KW-0472">Membrane</keyword>
<evidence type="ECO:0000256" key="1">
    <source>
        <dbReference type="SAM" id="Phobius"/>
    </source>
</evidence>
<gene>
    <name evidence="3" type="ORF">UFOPK1854_00523</name>
    <name evidence="4" type="ORF">UFOPK2252_00423</name>
    <name evidence="5" type="ORF">UFOPK2592_00545</name>
    <name evidence="6" type="ORF">UFOPK3282_00292</name>
    <name evidence="7" type="ORF">UFOPK3935_00102</name>
    <name evidence="8" type="ORF">UFOPK4442_00057</name>
</gene>
<dbReference type="EMBL" id="CAEZUT010000042">
    <property type="protein sequence ID" value="CAB4610094.1"/>
    <property type="molecule type" value="Genomic_DNA"/>
</dbReference>
<evidence type="ECO:0000313" key="7">
    <source>
        <dbReference type="EMBL" id="CAB4971118.1"/>
    </source>
</evidence>
<organism evidence="5">
    <name type="scientific">freshwater metagenome</name>
    <dbReference type="NCBI Taxonomy" id="449393"/>
    <lineage>
        <taxon>unclassified sequences</taxon>
        <taxon>metagenomes</taxon>
        <taxon>ecological metagenomes</taxon>
    </lineage>
</organism>
<dbReference type="EMBL" id="CAEZXU010000030">
    <property type="protein sequence ID" value="CAB4697143.1"/>
    <property type="molecule type" value="Genomic_DNA"/>
</dbReference>
<dbReference type="Gene3D" id="1.10.260.40">
    <property type="entry name" value="lambda repressor-like DNA-binding domains"/>
    <property type="match status" value="1"/>
</dbReference>
<keyword evidence="1" id="KW-0812">Transmembrane</keyword>
<name>A0A6J6PJW3_9ZZZZ</name>
<sequence>MSEISQLRAAREAAGLTVEQVSKKTNIRIGVIEDLEKNSVEVCGGIAYARGHIRSIARVIKADGDLLVAEIEAAQGTESRKIIDRLYDNNVADRPKEKKVMKFSTLAGVAASILGIGFVVTIALNNASTTSNKVEITPSESASPSSTASPVTSTGVNLLLSGVGGKTWIGIKNSKGEQVFDGQIKSGETQSFTDSQSLNVTIGNASAVKVTLNGSDLGVAGGYGEVVRFNYTPTGAVKE</sequence>
<dbReference type="PANTHER" id="PTHR34475:SF1">
    <property type="entry name" value="CYTOSKELETON PROTEIN RODZ"/>
    <property type="match status" value="1"/>
</dbReference>
<dbReference type="PANTHER" id="PTHR34475">
    <property type="match status" value="1"/>
</dbReference>